<sequence>MGFLHVCHFATNSGKIFQFLSLRVCVSRFFASSSCIIECEKGTTEDFCSTHVSYVLELLKLCAKRRLFLQGKACHARILLMGLQAETLTSNILINMYSKCGSVDVARQVFDEMPSRSLVSWNTMIGSLTQNAKCALSECQLLHAFAIKAAMNLNVFVATALLDVYAKCGLMNDAAHVFESMSERSVVTWSSMAAGYVQNAMYEEALALFRKAWETGLKHDQFLMSSVICACAGLAAMIEGNQVNALLSKSGFCSNIFVASSLIDMYAKCGGIEEAYKVFRDVEYRNVVLWNAMISGLSRHARSLEVMILFEKMQQIGLNPNDVTFVSVLSACGHMGLVEKGQKYFDLMIKEYHLAPNVFHYSCMVDALSRAGRTSDAYDLICKMPFRASASMWGSLLASCRTHGNLELAEVAAKNLFDIEPQNAGNYLLLSNMYAANGKWDEVAKARKLLKESDVKKERGKSWIEIKNEVHSFMVGERNHPKIAEIYSKLNELIEELQKLGYQVETQHDLHQVGESRKQELLRHHSEKLAFTMGLLFLPPNAPLRIMKNLRICGDCHSFMKLASKLVRRDVVVRDTNRFHHFTNGHCSCGDFW</sequence>
<comment type="similarity">
    <text evidence="1">Belongs to the PPR family. PCMP-H subfamily.</text>
</comment>
<keyword evidence="2" id="KW-0677">Repeat</keyword>
<evidence type="ECO:0000259" key="5">
    <source>
        <dbReference type="Pfam" id="PF14432"/>
    </source>
</evidence>
<dbReference type="PANTHER" id="PTHR47926:SF542">
    <property type="entry name" value="PENTATRICOPEPTIDE REPEAT-CONTAINING PROTEIN"/>
    <property type="match status" value="1"/>
</dbReference>
<keyword evidence="6" id="KW-1185">Reference proteome</keyword>
<feature type="domain" description="DYW" evidence="5">
    <location>
        <begin position="501"/>
        <end position="593"/>
    </location>
</feature>
<evidence type="ECO:0000313" key="6">
    <source>
        <dbReference type="Proteomes" id="UP000504608"/>
    </source>
</evidence>
<dbReference type="FunFam" id="1.25.40.10:FF:000144">
    <property type="entry name" value="Pentatricopeptide repeat-containing protein, mitochondrial"/>
    <property type="match status" value="1"/>
</dbReference>
<dbReference type="Pfam" id="PF14432">
    <property type="entry name" value="DYW_deaminase"/>
    <property type="match status" value="1"/>
</dbReference>
<feature type="repeat" description="PPR" evidence="4">
    <location>
        <begin position="357"/>
        <end position="391"/>
    </location>
</feature>
<dbReference type="GeneID" id="111488964"/>
<feature type="repeat" description="PPR" evidence="4">
    <location>
        <begin position="86"/>
        <end position="120"/>
    </location>
</feature>
<name>A0A6J1JQM7_CUCMA</name>
<protein>
    <submittedName>
        <fullName evidence="7">Pentatricopeptide repeat-containing protein At5g04780, mitochondrial isoform X3</fullName>
    </submittedName>
</protein>
<gene>
    <name evidence="7" type="primary">LOC111488964</name>
</gene>
<dbReference type="Pfam" id="PF20430">
    <property type="entry name" value="Eplus_motif"/>
    <property type="match status" value="1"/>
</dbReference>
<evidence type="ECO:0000256" key="4">
    <source>
        <dbReference type="PROSITE-ProRule" id="PRU00708"/>
    </source>
</evidence>
<dbReference type="PANTHER" id="PTHR47926">
    <property type="entry name" value="PENTATRICOPEPTIDE REPEAT-CONTAINING PROTEIN"/>
    <property type="match status" value="1"/>
</dbReference>
<dbReference type="InterPro" id="IPR002885">
    <property type="entry name" value="PPR_rpt"/>
</dbReference>
<evidence type="ECO:0000256" key="1">
    <source>
        <dbReference type="ARBA" id="ARBA00006643"/>
    </source>
</evidence>
<evidence type="ECO:0000256" key="2">
    <source>
        <dbReference type="ARBA" id="ARBA00022737"/>
    </source>
</evidence>
<dbReference type="RefSeq" id="XP_022992702.1">
    <property type="nucleotide sequence ID" value="XM_023136934.1"/>
</dbReference>
<dbReference type="InterPro" id="IPR046848">
    <property type="entry name" value="E_motif"/>
</dbReference>
<evidence type="ECO:0000256" key="3">
    <source>
        <dbReference type="ARBA" id="ARBA00022946"/>
    </source>
</evidence>
<dbReference type="SUPFAM" id="SSF48452">
    <property type="entry name" value="TPR-like"/>
    <property type="match status" value="1"/>
</dbReference>
<dbReference type="Proteomes" id="UP000504608">
    <property type="component" value="Unplaced"/>
</dbReference>
<dbReference type="InterPro" id="IPR046849">
    <property type="entry name" value="E2_motif"/>
</dbReference>
<feature type="repeat" description="PPR" evidence="4">
    <location>
        <begin position="185"/>
        <end position="219"/>
    </location>
</feature>
<dbReference type="InterPro" id="IPR011990">
    <property type="entry name" value="TPR-like_helical_dom_sf"/>
</dbReference>
<dbReference type="GO" id="GO:0008270">
    <property type="term" value="F:zinc ion binding"/>
    <property type="evidence" value="ECO:0007669"/>
    <property type="project" value="InterPro"/>
</dbReference>
<dbReference type="Pfam" id="PF01535">
    <property type="entry name" value="PPR"/>
    <property type="match status" value="3"/>
</dbReference>
<dbReference type="Gene3D" id="1.25.40.10">
    <property type="entry name" value="Tetratricopeptide repeat domain"/>
    <property type="match status" value="4"/>
</dbReference>
<dbReference type="Pfam" id="PF12854">
    <property type="entry name" value="PPR_1"/>
    <property type="match status" value="1"/>
</dbReference>
<dbReference type="Pfam" id="PF13041">
    <property type="entry name" value="PPR_2"/>
    <property type="match status" value="1"/>
</dbReference>
<dbReference type="InterPro" id="IPR032867">
    <property type="entry name" value="DYW_dom"/>
</dbReference>
<dbReference type="NCBIfam" id="TIGR00756">
    <property type="entry name" value="PPR"/>
    <property type="match status" value="4"/>
</dbReference>
<feature type="repeat" description="PPR" evidence="4">
    <location>
        <begin position="286"/>
        <end position="320"/>
    </location>
</feature>
<dbReference type="Pfam" id="PF20431">
    <property type="entry name" value="E_motif"/>
    <property type="match status" value="1"/>
</dbReference>
<dbReference type="AlphaFoldDB" id="A0A6J1JQM7"/>
<dbReference type="FunFam" id="1.25.40.10:FF:000366">
    <property type="entry name" value="Pentatricopeptide (PPR) repeat-containing protein"/>
    <property type="match status" value="1"/>
</dbReference>
<reference evidence="7" key="1">
    <citation type="submission" date="2025-08" db="UniProtKB">
        <authorList>
            <consortium name="RefSeq"/>
        </authorList>
    </citation>
    <scope>IDENTIFICATION</scope>
    <source>
        <tissue evidence="7">Young leaves</tissue>
    </source>
</reference>
<accession>A0A6J1JQM7</accession>
<dbReference type="GO" id="GO:0003723">
    <property type="term" value="F:RNA binding"/>
    <property type="evidence" value="ECO:0007669"/>
    <property type="project" value="InterPro"/>
</dbReference>
<dbReference type="InterPro" id="IPR046960">
    <property type="entry name" value="PPR_At4g14850-like_plant"/>
</dbReference>
<evidence type="ECO:0000313" key="7">
    <source>
        <dbReference type="RefSeq" id="XP_022992702.1"/>
    </source>
</evidence>
<dbReference type="FunFam" id="1.25.40.10:FF:000488">
    <property type="entry name" value="Pentatricopeptide repeat-containing protein, mitochondrial"/>
    <property type="match status" value="1"/>
</dbReference>
<dbReference type="PROSITE" id="PS51375">
    <property type="entry name" value="PPR"/>
    <property type="match status" value="4"/>
</dbReference>
<organism evidence="6 7">
    <name type="scientific">Cucurbita maxima</name>
    <name type="common">Pumpkin</name>
    <name type="synonym">Winter squash</name>
    <dbReference type="NCBI Taxonomy" id="3661"/>
    <lineage>
        <taxon>Eukaryota</taxon>
        <taxon>Viridiplantae</taxon>
        <taxon>Streptophyta</taxon>
        <taxon>Embryophyta</taxon>
        <taxon>Tracheophyta</taxon>
        <taxon>Spermatophyta</taxon>
        <taxon>Magnoliopsida</taxon>
        <taxon>eudicotyledons</taxon>
        <taxon>Gunneridae</taxon>
        <taxon>Pentapetalae</taxon>
        <taxon>rosids</taxon>
        <taxon>fabids</taxon>
        <taxon>Cucurbitales</taxon>
        <taxon>Cucurbitaceae</taxon>
        <taxon>Cucurbiteae</taxon>
        <taxon>Cucurbita</taxon>
    </lineage>
</organism>
<proteinExistence type="inferred from homology"/>
<keyword evidence="3" id="KW-0809">Transit peptide</keyword>
<dbReference type="GO" id="GO:0009451">
    <property type="term" value="P:RNA modification"/>
    <property type="evidence" value="ECO:0007669"/>
    <property type="project" value="InterPro"/>
</dbReference>